<organism evidence="2 3">
    <name type="scientific">Mesobacillus foraminis</name>
    <dbReference type="NCBI Taxonomy" id="279826"/>
    <lineage>
        <taxon>Bacteria</taxon>
        <taxon>Bacillati</taxon>
        <taxon>Bacillota</taxon>
        <taxon>Bacilli</taxon>
        <taxon>Bacillales</taxon>
        <taxon>Bacillaceae</taxon>
        <taxon>Mesobacillus</taxon>
    </lineage>
</organism>
<evidence type="ECO:0000313" key="2">
    <source>
        <dbReference type="EMBL" id="TCN26207.1"/>
    </source>
</evidence>
<dbReference type="Gene3D" id="3.40.630.30">
    <property type="match status" value="1"/>
</dbReference>
<dbReference type="CDD" id="cd04301">
    <property type="entry name" value="NAT_SF"/>
    <property type="match status" value="1"/>
</dbReference>
<gene>
    <name evidence="2" type="ORF">EV146_104317</name>
</gene>
<dbReference type="AlphaFoldDB" id="A0A4R2BGM7"/>
<dbReference type="RefSeq" id="WP_132004516.1">
    <property type="nucleotide sequence ID" value="NZ_JABUHM010000015.1"/>
</dbReference>
<feature type="domain" description="N-acetyltransferase" evidence="1">
    <location>
        <begin position="6"/>
        <end position="170"/>
    </location>
</feature>
<dbReference type="InterPro" id="IPR050276">
    <property type="entry name" value="MshD_Acetyltransferase"/>
</dbReference>
<sequence length="172" mass="20250">MQTKPYELIPAKTFMLEKINDIYLASREQLFKSGIYQWDDQYPNKEYFQECIDDKTLYVLTKEKEILGHVVLNEWEAEEWSTISWNGKNPYIIHSLMIDPSVQGRGLGTEFLKLCEKKGAEKGYDSIRLDAYSGNSRAIKLYKKLGYEEKGSIYFRSKPEGHQEYICFEKIF</sequence>
<dbReference type="PANTHER" id="PTHR43617:SF22">
    <property type="entry name" value="L-AMINO ACID N-ACETYLTRANSFERASE AAAT"/>
    <property type="match status" value="1"/>
</dbReference>
<dbReference type="PROSITE" id="PS51186">
    <property type="entry name" value="GNAT"/>
    <property type="match status" value="1"/>
</dbReference>
<comment type="caution">
    <text evidence="2">The sequence shown here is derived from an EMBL/GenBank/DDBJ whole genome shotgun (WGS) entry which is preliminary data.</text>
</comment>
<dbReference type="InterPro" id="IPR000182">
    <property type="entry name" value="GNAT_dom"/>
</dbReference>
<evidence type="ECO:0000313" key="3">
    <source>
        <dbReference type="Proteomes" id="UP000295689"/>
    </source>
</evidence>
<dbReference type="GO" id="GO:0016747">
    <property type="term" value="F:acyltransferase activity, transferring groups other than amino-acyl groups"/>
    <property type="evidence" value="ECO:0007669"/>
    <property type="project" value="InterPro"/>
</dbReference>
<keyword evidence="3" id="KW-1185">Reference proteome</keyword>
<proteinExistence type="predicted"/>
<dbReference type="EMBL" id="SLVV01000004">
    <property type="protein sequence ID" value="TCN26207.1"/>
    <property type="molecule type" value="Genomic_DNA"/>
</dbReference>
<evidence type="ECO:0000259" key="1">
    <source>
        <dbReference type="PROSITE" id="PS51186"/>
    </source>
</evidence>
<accession>A0A4R2BGM7</accession>
<keyword evidence="2" id="KW-0689">Ribosomal protein</keyword>
<reference evidence="2 3" key="1">
    <citation type="journal article" date="2015" name="Stand. Genomic Sci.">
        <title>Genomic Encyclopedia of Bacterial and Archaeal Type Strains, Phase III: the genomes of soil and plant-associated and newly described type strains.</title>
        <authorList>
            <person name="Whitman W.B."/>
            <person name="Woyke T."/>
            <person name="Klenk H.P."/>
            <person name="Zhou Y."/>
            <person name="Lilburn T.G."/>
            <person name="Beck B.J."/>
            <person name="De Vos P."/>
            <person name="Vandamme P."/>
            <person name="Eisen J.A."/>
            <person name="Garrity G."/>
            <person name="Hugenholtz P."/>
            <person name="Kyrpides N.C."/>
        </authorList>
    </citation>
    <scope>NUCLEOTIDE SEQUENCE [LARGE SCALE GENOMIC DNA]</scope>
    <source>
        <strain evidence="2 3">CV53</strain>
    </source>
</reference>
<keyword evidence="2" id="KW-0687">Ribonucleoprotein</keyword>
<protein>
    <submittedName>
        <fullName evidence="2">Ribosomal protein S18 acetylase RimI-like enzyme</fullName>
    </submittedName>
</protein>
<dbReference type="Proteomes" id="UP000295689">
    <property type="component" value="Unassembled WGS sequence"/>
</dbReference>
<dbReference type="PANTHER" id="PTHR43617">
    <property type="entry name" value="L-AMINO ACID N-ACETYLTRANSFERASE"/>
    <property type="match status" value="1"/>
</dbReference>
<dbReference type="GO" id="GO:0005840">
    <property type="term" value="C:ribosome"/>
    <property type="evidence" value="ECO:0007669"/>
    <property type="project" value="UniProtKB-KW"/>
</dbReference>
<name>A0A4R2BGM7_9BACI</name>
<dbReference type="InterPro" id="IPR016181">
    <property type="entry name" value="Acyl_CoA_acyltransferase"/>
</dbReference>
<dbReference type="Pfam" id="PF00583">
    <property type="entry name" value="Acetyltransf_1"/>
    <property type="match status" value="1"/>
</dbReference>
<dbReference type="SUPFAM" id="SSF55729">
    <property type="entry name" value="Acyl-CoA N-acyltransferases (Nat)"/>
    <property type="match status" value="1"/>
</dbReference>